<comment type="caution">
    <text evidence="2">The sequence shown here is derived from an EMBL/GenBank/DDBJ whole genome shotgun (WGS) entry which is preliminary data.</text>
</comment>
<organism evidence="2 3">
    <name type="scientific">Bradyrhizobium guangdongense</name>
    <dbReference type="NCBI Taxonomy" id="1325090"/>
    <lineage>
        <taxon>Bacteria</taxon>
        <taxon>Pseudomonadati</taxon>
        <taxon>Pseudomonadota</taxon>
        <taxon>Alphaproteobacteria</taxon>
        <taxon>Hyphomicrobiales</taxon>
        <taxon>Nitrobacteraceae</taxon>
        <taxon>Bradyrhizobium</taxon>
    </lineage>
</organism>
<reference evidence="2" key="1">
    <citation type="journal article" date="2014" name="Int. J. Syst. Evol. Microbiol.">
        <title>Complete genome sequence of Corynebacterium casei LMG S-19264T (=DSM 44701T), isolated from a smear-ripened cheese.</title>
        <authorList>
            <consortium name="US DOE Joint Genome Institute (JGI-PGF)"/>
            <person name="Walter F."/>
            <person name="Albersmeier A."/>
            <person name="Kalinowski J."/>
            <person name="Ruckert C."/>
        </authorList>
    </citation>
    <scope>NUCLEOTIDE SEQUENCE</scope>
    <source>
        <strain evidence="2">CGMCC 1.15034</strain>
    </source>
</reference>
<dbReference type="AlphaFoldDB" id="A0AA88B7T6"/>
<evidence type="ECO:0000313" key="3">
    <source>
        <dbReference type="Proteomes" id="UP000625079"/>
    </source>
</evidence>
<dbReference type="Proteomes" id="UP000625079">
    <property type="component" value="Unassembled WGS sequence"/>
</dbReference>
<dbReference type="EMBL" id="BMHC01000002">
    <property type="protein sequence ID" value="GGI22908.1"/>
    <property type="molecule type" value="Genomic_DNA"/>
</dbReference>
<reference evidence="2" key="2">
    <citation type="submission" date="2022-12" db="EMBL/GenBank/DDBJ databases">
        <authorList>
            <person name="Sun Q."/>
            <person name="Zhou Y."/>
        </authorList>
    </citation>
    <scope>NUCLEOTIDE SEQUENCE</scope>
    <source>
        <strain evidence="2">CGMCC 1.15034</strain>
    </source>
</reference>
<protein>
    <submittedName>
        <fullName evidence="2">Uncharacterized protein</fullName>
    </submittedName>
</protein>
<evidence type="ECO:0000313" key="2">
    <source>
        <dbReference type="EMBL" id="GGI22908.1"/>
    </source>
</evidence>
<evidence type="ECO:0000256" key="1">
    <source>
        <dbReference type="SAM" id="MobiDB-lite"/>
    </source>
</evidence>
<sequence>MRSQKTRGQKICDLLPEQGIQGGAAFEHIRRTQEQAGCNGVGMGRSFHEIGGSSHSGLNGDALERGLREVEMDDIQWLWNIPPGRRAGGNYRHSSAMRRSRYHGLSGAALEAK</sequence>
<gene>
    <name evidence="2" type="ORF">GCM10010987_21750</name>
</gene>
<name>A0AA88B7T6_9BRAD</name>
<proteinExistence type="predicted"/>
<accession>A0AA88B7T6</accession>
<feature type="region of interest" description="Disordered" evidence="1">
    <location>
        <begin position="88"/>
        <end position="113"/>
    </location>
</feature>